<evidence type="ECO:0000256" key="1">
    <source>
        <dbReference type="SAM" id="Phobius"/>
    </source>
</evidence>
<keyword evidence="1" id="KW-0812">Transmembrane</keyword>
<feature type="transmembrane region" description="Helical" evidence="1">
    <location>
        <begin position="889"/>
        <end position="909"/>
    </location>
</feature>
<dbReference type="Gene3D" id="3.30.2090.10">
    <property type="entry name" value="Multidrug efflux transporter AcrB TolC docking domain, DN and DC subdomains"/>
    <property type="match status" value="2"/>
</dbReference>
<feature type="transmembrane region" description="Helical" evidence="1">
    <location>
        <begin position="915"/>
        <end position="939"/>
    </location>
</feature>
<dbReference type="SUPFAM" id="SSF82866">
    <property type="entry name" value="Multidrug efflux transporter AcrB transmembrane domain"/>
    <property type="match status" value="2"/>
</dbReference>
<dbReference type="OrthoDB" id="9798415at2"/>
<dbReference type="GO" id="GO:0042910">
    <property type="term" value="F:xenobiotic transmembrane transporter activity"/>
    <property type="evidence" value="ECO:0007669"/>
    <property type="project" value="TreeGrafter"/>
</dbReference>
<dbReference type="Gene3D" id="3.30.70.1320">
    <property type="entry name" value="Multidrug efflux transporter AcrB pore domain like"/>
    <property type="match status" value="1"/>
</dbReference>
<dbReference type="Pfam" id="PF00873">
    <property type="entry name" value="ACR_tran"/>
    <property type="match status" value="1"/>
</dbReference>
<comment type="caution">
    <text evidence="2">The sequence shown here is derived from an EMBL/GenBank/DDBJ whole genome shotgun (WGS) entry which is preliminary data.</text>
</comment>
<evidence type="ECO:0000313" key="2">
    <source>
        <dbReference type="EMBL" id="RIA55399.1"/>
    </source>
</evidence>
<sequence>MKAAFYKNPRLFALAVLLILAAGLSAFFTIARHEDPTISNLFATVVTPFPGADPARVEALVTEKIEDELEQIAEIDEITSTSRAGISVIQVELSEFISETEIEQTWSEIRDALGDAAMHLPDGVPDPEFDNDRTGAFTAIAALVPDRWQGAEAVTRRYALSLQDRLRAQAGTELVRLYGMPEEEVLVRIDRRKLASLGLSADAVSRAIAQADSKVEAGQLRGDTELLIEVEGEIRSLDRIRRVPIAESANGQIVRVSDVAEVIKQVKTPPESIAFAGGERAILIAPRMETGRRVDLWAEELRDTVGAFRAELPTGLKLELLFDQSEYTQERLAGVAQNLLIGVALVVGVLLVTLGWRAAIVVAAVLPLASLIALPVLKALGIPIHQMSVTGLIVSLGLLVDAAIVMTDAIGRRLRAGATRLQAVRESVDRLAAPLLASTITTALAFMPMALLPGPAGDFVGSIAIAVIVMLLSSFALALTLTPAMAGWLLAGGDSATPERSSALGRAFGGSLALALRHPRLSILAALILPVIGFGAFPTLKAQFFPGVDRDQLYIQVKLPSGTSIDSTAALAREIGAKVRANDEITAVQWVVGESAPAFYYNMITDQDQTPSFAEALVTTRSPEATERILPDLQREVDRAFPEARIVVRGLVQGPPVNAPVELRLVGPNLETLRQLGDELRLVMAREPEIKQVRTQLEPGEPKMLVNLSEEKVRLAGLDFRAVARQLSATLDGATGGSLIEGTEELPVRVRVGEDVRERASALRTLDITGPNARQPALQGDYPGIPLAALGKVEVVPAHTPIYRRDGERINTVQGFVQREVLPEEALQKVLASVEKSDFELPHGYRLEVGGDSDARSEVLANLLAQLGLIVALTIAAIVVTFNSFRLTAITLMVAGLSIGLSLLALATFQYPFGIQAVIGVIGSIGVSINAAIIILTALQQSPAAMAGDLAEIRAIVLAQSRHIMSTTITTFGGFLPLILEGGGFWPPFAMSIAGGVLLSSVVSFYFTPPMFLLLRRAPRHRAAHNSHLGVETDGQRFPQVAN</sequence>
<organism evidence="2 3">
    <name type="scientific">Dichotomicrobium thermohalophilum</name>
    <dbReference type="NCBI Taxonomy" id="933063"/>
    <lineage>
        <taxon>Bacteria</taxon>
        <taxon>Pseudomonadati</taxon>
        <taxon>Pseudomonadota</taxon>
        <taxon>Alphaproteobacteria</taxon>
        <taxon>Hyphomicrobiales</taxon>
        <taxon>Hyphomicrobiaceae</taxon>
        <taxon>Dichotomicrobium</taxon>
    </lineage>
</organism>
<dbReference type="Gene3D" id="3.30.70.1440">
    <property type="entry name" value="Multidrug efflux transporter AcrB pore domain"/>
    <property type="match status" value="1"/>
</dbReference>
<reference evidence="2 3" key="1">
    <citation type="submission" date="2018-08" db="EMBL/GenBank/DDBJ databases">
        <title>Genomic Encyclopedia of Archaeal and Bacterial Type Strains, Phase II (KMG-II): from individual species to whole genera.</title>
        <authorList>
            <person name="Goeker M."/>
        </authorList>
    </citation>
    <scope>NUCLEOTIDE SEQUENCE [LARGE SCALE GENOMIC DNA]</scope>
    <source>
        <strain evidence="2 3">DSM 5002</strain>
    </source>
</reference>
<evidence type="ECO:0000313" key="3">
    <source>
        <dbReference type="Proteomes" id="UP000266273"/>
    </source>
</evidence>
<dbReference type="Gene3D" id="1.20.1640.10">
    <property type="entry name" value="Multidrug efflux transporter AcrB transmembrane domain"/>
    <property type="match status" value="2"/>
</dbReference>
<dbReference type="InterPro" id="IPR027463">
    <property type="entry name" value="AcrB_DN_DC_subdom"/>
</dbReference>
<feature type="transmembrane region" description="Helical" evidence="1">
    <location>
        <begin position="986"/>
        <end position="1007"/>
    </location>
</feature>
<dbReference type="PANTHER" id="PTHR32063:SF18">
    <property type="entry name" value="CATION EFFLUX SYSTEM PROTEIN"/>
    <property type="match status" value="1"/>
</dbReference>
<feature type="transmembrane region" description="Helical" evidence="1">
    <location>
        <begin position="521"/>
        <end position="540"/>
    </location>
</feature>
<dbReference type="InterPro" id="IPR001036">
    <property type="entry name" value="Acrflvin-R"/>
</dbReference>
<protein>
    <submittedName>
        <fullName evidence="2">Multidrug efflux pump subunit AcrB</fullName>
    </submittedName>
</protein>
<feature type="transmembrane region" description="Helical" evidence="1">
    <location>
        <begin position="431"/>
        <end position="451"/>
    </location>
</feature>
<feature type="transmembrane region" description="Helical" evidence="1">
    <location>
        <begin position="463"/>
        <end position="491"/>
    </location>
</feature>
<feature type="transmembrane region" description="Helical" evidence="1">
    <location>
        <begin position="359"/>
        <end position="377"/>
    </location>
</feature>
<dbReference type="SUPFAM" id="SSF82693">
    <property type="entry name" value="Multidrug efflux transporter AcrB pore domain, PN1, PN2, PC1 and PC2 subdomains"/>
    <property type="match status" value="3"/>
</dbReference>
<proteinExistence type="predicted"/>
<dbReference type="GO" id="GO:0005886">
    <property type="term" value="C:plasma membrane"/>
    <property type="evidence" value="ECO:0007669"/>
    <property type="project" value="TreeGrafter"/>
</dbReference>
<keyword evidence="3" id="KW-1185">Reference proteome</keyword>
<name>A0A397Q4Q6_9HYPH</name>
<dbReference type="PRINTS" id="PR00702">
    <property type="entry name" value="ACRIFLAVINRP"/>
</dbReference>
<accession>A0A397Q4Q6</accession>
<dbReference type="Gene3D" id="3.30.70.1430">
    <property type="entry name" value="Multidrug efflux transporter AcrB pore domain"/>
    <property type="match status" value="2"/>
</dbReference>
<dbReference type="Proteomes" id="UP000266273">
    <property type="component" value="Unassembled WGS sequence"/>
</dbReference>
<feature type="transmembrane region" description="Helical" evidence="1">
    <location>
        <begin position="960"/>
        <end position="980"/>
    </location>
</feature>
<dbReference type="PANTHER" id="PTHR32063">
    <property type="match status" value="1"/>
</dbReference>
<keyword evidence="1" id="KW-1133">Transmembrane helix</keyword>
<dbReference type="RefSeq" id="WP_119060309.1">
    <property type="nucleotide sequence ID" value="NZ_QXDF01000001.1"/>
</dbReference>
<dbReference type="AlphaFoldDB" id="A0A397Q4Q6"/>
<feature type="transmembrane region" description="Helical" evidence="1">
    <location>
        <begin position="389"/>
        <end position="410"/>
    </location>
</feature>
<dbReference type="SUPFAM" id="SSF82714">
    <property type="entry name" value="Multidrug efflux transporter AcrB TolC docking domain, DN and DC subdomains"/>
    <property type="match status" value="2"/>
</dbReference>
<dbReference type="EMBL" id="QXDF01000001">
    <property type="protein sequence ID" value="RIA55399.1"/>
    <property type="molecule type" value="Genomic_DNA"/>
</dbReference>
<feature type="transmembrane region" description="Helical" evidence="1">
    <location>
        <begin position="863"/>
        <end position="882"/>
    </location>
</feature>
<keyword evidence="1" id="KW-0472">Membrane</keyword>
<feature type="transmembrane region" description="Helical" evidence="1">
    <location>
        <begin position="332"/>
        <end position="352"/>
    </location>
</feature>
<gene>
    <name evidence="2" type="ORF">BXY53_0463</name>
</gene>